<evidence type="ECO:0000313" key="1">
    <source>
        <dbReference type="EMBL" id="CAB5226247.1"/>
    </source>
</evidence>
<proteinExistence type="predicted"/>
<accession>A0A6J7X8N6</accession>
<protein>
    <submittedName>
        <fullName evidence="1">Uncharacterized protein</fullName>
    </submittedName>
</protein>
<organism evidence="1">
    <name type="scientific">uncultured Caudovirales phage</name>
    <dbReference type="NCBI Taxonomy" id="2100421"/>
    <lineage>
        <taxon>Viruses</taxon>
        <taxon>Duplodnaviria</taxon>
        <taxon>Heunggongvirae</taxon>
        <taxon>Uroviricota</taxon>
        <taxon>Caudoviricetes</taxon>
        <taxon>Peduoviridae</taxon>
        <taxon>Maltschvirus</taxon>
        <taxon>Maltschvirus maltsch</taxon>
    </lineage>
</organism>
<reference evidence="1" key="1">
    <citation type="submission" date="2020-05" db="EMBL/GenBank/DDBJ databases">
        <authorList>
            <person name="Chiriac C."/>
            <person name="Salcher M."/>
            <person name="Ghai R."/>
            <person name="Kavagutti S V."/>
        </authorList>
    </citation>
    <scope>NUCLEOTIDE SEQUENCE</scope>
</reference>
<gene>
    <name evidence="1" type="ORF">UFOVP760_26</name>
</gene>
<name>A0A6J7X8N6_9CAUD</name>
<sequence length="107" mass="12895">MINYFKNLWQTYKDWKIEREFYCDKCQSCGEEGCCPIEQCLLNHDCKYGEYYAKEVYYNEMIIDEFHKLVEDEEAYCTFNKPGDVVKSPIDLVYSRAYNRALEKYGN</sequence>
<dbReference type="EMBL" id="LR798360">
    <property type="protein sequence ID" value="CAB5226247.1"/>
    <property type="molecule type" value="Genomic_DNA"/>
</dbReference>